<proteinExistence type="predicted"/>
<evidence type="ECO:0000313" key="1">
    <source>
        <dbReference type="Proteomes" id="UP000887576"/>
    </source>
</evidence>
<reference evidence="2" key="1">
    <citation type="submission" date="2022-11" db="UniProtKB">
        <authorList>
            <consortium name="WormBaseParasite"/>
        </authorList>
    </citation>
    <scope>IDENTIFICATION</scope>
</reference>
<evidence type="ECO:0000313" key="2">
    <source>
        <dbReference type="WBParaSite" id="JU765_v2.g14383.t1"/>
    </source>
</evidence>
<organism evidence="1 2">
    <name type="scientific">Panagrolaimus sp. JU765</name>
    <dbReference type="NCBI Taxonomy" id="591449"/>
    <lineage>
        <taxon>Eukaryota</taxon>
        <taxon>Metazoa</taxon>
        <taxon>Ecdysozoa</taxon>
        <taxon>Nematoda</taxon>
        <taxon>Chromadorea</taxon>
        <taxon>Rhabditida</taxon>
        <taxon>Tylenchina</taxon>
        <taxon>Panagrolaimomorpha</taxon>
        <taxon>Panagrolaimoidea</taxon>
        <taxon>Panagrolaimidae</taxon>
        <taxon>Panagrolaimus</taxon>
    </lineage>
</organism>
<sequence>MVKTGKSKKKISDVPMEKIFGRFKRWLDERNRGITVSFIEEHFPVSAKQARWLLTKFYEDHGEEMELSRGFHVILEAPKPMTPYKPVKRKDDVELVDCLGMEYDAGFFATEAELLELDDTDDVYEAFIYCVHPKNMDDSDLFGLPEFDVAKKVVDEEDRFPLNKFHPGEDRSGLDRLAAEAKKKKEAAKIDALFAAAGARTKHTSPKGKKNHSPVRPAKDFFKPSPNKKKDEPAIEAPVKKTIARNLAMDDVFTTGEDELDFQVDESVNDQNKPPLSNSRRPTKSSKSKSSKVHDHIEEVPMEIDEEIDDPGPSEPTRVKRMQKVTDTYMVEGDNEGDFIKTEINNRMVETNETAPPPAKKQKAPIQPKPGKSKEKKGQSSILSFFQKK</sequence>
<dbReference type="WBParaSite" id="JU765_v2.g14383.t1">
    <property type="protein sequence ID" value="JU765_v2.g14383.t1"/>
    <property type="gene ID" value="JU765_v2.g14383"/>
</dbReference>
<accession>A0AC34QAE3</accession>
<protein>
    <submittedName>
        <fullName evidence="2">DNA polymerase delta subunit 3</fullName>
    </submittedName>
</protein>
<dbReference type="Proteomes" id="UP000887576">
    <property type="component" value="Unplaced"/>
</dbReference>
<name>A0AC34QAE3_9BILA</name>